<dbReference type="InterPro" id="IPR029044">
    <property type="entry name" value="Nucleotide-diphossugar_trans"/>
</dbReference>
<gene>
    <name evidence="1" type="ORF">AB3G37_08000</name>
</gene>
<dbReference type="AlphaFoldDB" id="A0AB39VWY1"/>
<accession>A0AB39VWY1</accession>
<evidence type="ECO:0000313" key="1">
    <source>
        <dbReference type="EMBL" id="XDU74003.1"/>
    </source>
</evidence>
<organism evidence="1">
    <name type="scientific">Rouxiella sp. WC2420</name>
    <dbReference type="NCBI Taxonomy" id="3234145"/>
    <lineage>
        <taxon>Bacteria</taxon>
        <taxon>Pseudomonadati</taxon>
        <taxon>Pseudomonadota</taxon>
        <taxon>Gammaproteobacteria</taxon>
        <taxon>Enterobacterales</taxon>
        <taxon>Yersiniaceae</taxon>
        <taxon>Rouxiella</taxon>
    </lineage>
</organism>
<dbReference type="SUPFAM" id="SSF53448">
    <property type="entry name" value="Nucleotide-diphospho-sugar transferases"/>
    <property type="match status" value="1"/>
</dbReference>
<sequence>MLKILAHQNKLYEIRKASQHNKRFPTIDKISMSSKTPTSVVQKEDNFPAPSLAGRPMSALQCIPPTSPETSKTIPQLAHFHLYLSPTVTTPTDLAWNIHTRNNRGDKFLFDSTPSERKYSIDIQGALSNIIDFVEKNPGHKVYLWTNKESEKIIRKTLLDNELSPALFKKITFSNIDGFFEKWDFDPNEKKLLYKFFRQEMAGAGKNLAAAKDIAQYAVLEAYGGLGIDCDVATKRSIGQLKSPSGILINLEEKPDYTPTINNNVLAATPHHKTFQKIFEHINSTYQGNWHPLPEIIYSAFQSCATYFDYLPELMEITQEESFELLTKAINNEKRFNYSQKRVGGTLFNYARVGITVAATGPGALRCGMDRTVTLTHQPKEYSFENNAEIFGHLSKSDKLKQRFNDSRGNKINEELLSDGKSWSAFGSVKRRDSF</sequence>
<dbReference type="Gene3D" id="3.90.550.20">
    <property type="match status" value="1"/>
</dbReference>
<protein>
    <submittedName>
        <fullName evidence="1">Uncharacterized protein</fullName>
    </submittedName>
</protein>
<dbReference type="RefSeq" id="WP_369790260.1">
    <property type="nucleotide sequence ID" value="NZ_CP165628.1"/>
</dbReference>
<dbReference type="EMBL" id="CP165628">
    <property type="protein sequence ID" value="XDU74003.1"/>
    <property type="molecule type" value="Genomic_DNA"/>
</dbReference>
<proteinExistence type="predicted"/>
<name>A0AB39VWY1_9GAMM</name>
<reference evidence="1" key="1">
    <citation type="submission" date="2024-07" db="EMBL/GenBank/DDBJ databases">
        <authorList>
            <person name="Biller S.J."/>
        </authorList>
    </citation>
    <scope>NUCLEOTIDE SEQUENCE</scope>
    <source>
        <strain evidence="1">WC2420</strain>
    </source>
</reference>